<dbReference type="InterPro" id="IPR051448">
    <property type="entry name" value="CdaR-like_regulators"/>
</dbReference>
<dbReference type="Pfam" id="PF13556">
    <property type="entry name" value="HTH_30"/>
    <property type="match status" value="1"/>
</dbReference>
<dbReference type="RefSeq" id="WP_176762972.1">
    <property type="nucleotide sequence ID" value="NZ_FNHQ01000032.1"/>
</dbReference>
<dbReference type="Pfam" id="PF07905">
    <property type="entry name" value="PucR"/>
    <property type="match status" value="1"/>
</dbReference>
<dbReference type="InterPro" id="IPR025736">
    <property type="entry name" value="PucR_C-HTH_dom"/>
</dbReference>
<dbReference type="InterPro" id="IPR012914">
    <property type="entry name" value="PucR_dom"/>
</dbReference>
<dbReference type="Gene3D" id="1.10.10.2840">
    <property type="entry name" value="PucR C-terminal helix-turn-helix domain"/>
    <property type="match status" value="1"/>
</dbReference>
<keyword evidence="4" id="KW-1185">Reference proteome</keyword>
<feature type="domain" description="PucR C-terminal helix-turn-helix" evidence="2">
    <location>
        <begin position="323"/>
        <end position="379"/>
    </location>
</feature>
<sequence>MPLLLKNFYNATKNKYKLKLLCGDQGLCQEVSWVYYSEDLNTTDYIRNGNLVVTTGMIIHSEENLKKFIYEIIHRNTAGLFINIGHYLQESDINKEIIDYCNVHNYPLFVFPWEIHIADIMQDYLNRIVLGQLHEESLTKAFINLIHRPDQEELYKEEIGNSSFMQVTNYCILCFSPHNKQINPESKERILLQGRNAMNTYNTPYLFFPYFYYYILIISDSMCKNIKNIVTVIENIFLHESQICRIGISNIATAWTELPESYKQAIGAVTIAAVQQVSPLYFEKLGIYQLLLSIEDKRILHQFSNIRLSVLTEYDHIHNTALSATLKIYLENGCSLQSVAEQTFLHRNTINYRMKQIRQLLPVDFSNATTRMEYLIAYAIEEYLKTQ</sequence>
<evidence type="ECO:0000259" key="2">
    <source>
        <dbReference type="Pfam" id="PF13556"/>
    </source>
</evidence>
<dbReference type="AlphaFoldDB" id="A0A1G9ZRA1"/>
<organism evidence="3 4">
    <name type="scientific">Megasphaera paucivorans</name>
    <dbReference type="NCBI Taxonomy" id="349095"/>
    <lineage>
        <taxon>Bacteria</taxon>
        <taxon>Bacillati</taxon>
        <taxon>Bacillota</taxon>
        <taxon>Negativicutes</taxon>
        <taxon>Veillonellales</taxon>
        <taxon>Veillonellaceae</taxon>
        <taxon>Megasphaera</taxon>
    </lineage>
</organism>
<feature type="domain" description="Purine catabolism PurC-like" evidence="1">
    <location>
        <begin position="18"/>
        <end position="128"/>
    </location>
</feature>
<proteinExistence type="predicted"/>
<evidence type="ECO:0000259" key="1">
    <source>
        <dbReference type="Pfam" id="PF07905"/>
    </source>
</evidence>
<dbReference type="STRING" id="349095.SAMN05660299_02382"/>
<accession>A0A1G9ZRA1</accession>
<dbReference type="InterPro" id="IPR042070">
    <property type="entry name" value="PucR_C-HTH_sf"/>
</dbReference>
<reference evidence="3 4" key="1">
    <citation type="submission" date="2016-10" db="EMBL/GenBank/DDBJ databases">
        <authorList>
            <person name="de Groot N.N."/>
        </authorList>
    </citation>
    <scope>NUCLEOTIDE SEQUENCE [LARGE SCALE GENOMIC DNA]</scope>
    <source>
        <strain evidence="3 4">DSM 16981</strain>
    </source>
</reference>
<dbReference type="PANTHER" id="PTHR33744">
    <property type="entry name" value="CARBOHYDRATE DIACID REGULATOR"/>
    <property type="match status" value="1"/>
</dbReference>
<dbReference type="Proteomes" id="UP000199309">
    <property type="component" value="Unassembled WGS sequence"/>
</dbReference>
<gene>
    <name evidence="3" type="ORF">SAMN05660299_02382</name>
</gene>
<evidence type="ECO:0000313" key="4">
    <source>
        <dbReference type="Proteomes" id="UP000199309"/>
    </source>
</evidence>
<dbReference type="PANTHER" id="PTHR33744:SF1">
    <property type="entry name" value="DNA-BINDING TRANSCRIPTIONAL ACTIVATOR ADER"/>
    <property type="match status" value="1"/>
</dbReference>
<name>A0A1G9ZRA1_9FIRM</name>
<dbReference type="EMBL" id="FNHQ01000032">
    <property type="protein sequence ID" value="SDN23838.1"/>
    <property type="molecule type" value="Genomic_DNA"/>
</dbReference>
<evidence type="ECO:0000313" key="3">
    <source>
        <dbReference type="EMBL" id="SDN23838.1"/>
    </source>
</evidence>
<protein>
    <submittedName>
        <fullName evidence="3">PucR C-terminal helix-turn-helix domain-containing protein</fullName>
    </submittedName>
</protein>